<protein>
    <recommendedName>
        <fullName evidence="4">XRE family transcriptional regulator</fullName>
    </recommendedName>
</protein>
<feature type="region of interest" description="Disordered" evidence="1">
    <location>
        <begin position="1"/>
        <end position="22"/>
    </location>
</feature>
<evidence type="ECO:0000313" key="3">
    <source>
        <dbReference type="Proteomes" id="UP000620156"/>
    </source>
</evidence>
<dbReference type="GO" id="GO:0003677">
    <property type="term" value="F:DNA binding"/>
    <property type="evidence" value="ECO:0007669"/>
    <property type="project" value="InterPro"/>
</dbReference>
<dbReference type="EMBL" id="BMQK01000012">
    <property type="protein sequence ID" value="GGQ72307.1"/>
    <property type="molecule type" value="Genomic_DNA"/>
</dbReference>
<sequence>MPNRQPQDAEHRPPVPAPGPGAGFDQRLNYLFDALRPRDGDRSKINTRTGEFSNAYVADTISGWGDGTITAAYIGKLRSPAGENPTIRIVRLLARFFEVPAGYFVEDEVTQSIVGQFQLVQQLRDQGVKQIAMRAAGLSPASKDALLKMVDAVRAAEGLPPATDDPDETP</sequence>
<dbReference type="AlphaFoldDB" id="A0A918BK04"/>
<dbReference type="Proteomes" id="UP000620156">
    <property type="component" value="Unassembled WGS sequence"/>
</dbReference>
<reference evidence="2" key="2">
    <citation type="submission" date="2020-09" db="EMBL/GenBank/DDBJ databases">
        <authorList>
            <person name="Sun Q."/>
            <person name="Ohkuma M."/>
        </authorList>
    </citation>
    <scope>NUCLEOTIDE SEQUENCE</scope>
    <source>
        <strain evidence="2">JCM 3131</strain>
    </source>
</reference>
<name>A0A918BK04_9ACTN</name>
<keyword evidence="3" id="KW-1185">Reference proteome</keyword>
<reference evidence="2" key="1">
    <citation type="journal article" date="2014" name="Int. J. Syst. Evol. Microbiol.">
        <title>Complete genome sequence of Corynebacterium casei LMG S-19264T (=DSM 44701T), isolated from a smear-ripened cheese.</title>
        <authorList>
            <consortium name="US DOE Joint Genome Institute (JGI-PGF)"/>
            <person name="Walter F."/>
            <person name="Albersmeier A."/>
            <person name="Kalinowski J."/>
            <person name="Ruckert C."/>
        </authorList>
    </citation>
    <scope>NUCLEOTIDE SEQUENCE</scope>
    <source>
        <strain evidence="2">JCM 3131</strain>
    </source>
</reference>
<dbReference type="Gene3D" id="1.10.260.40">
    <property type="entry name" value="lambda repressor-like DNA-binding domains"/>
    <property type="match status" value="1"/>
</dbReference>
<accession>A0A918BK04</accession>
<proteinExistence type="predicted"/>
<evidence type="ECO:0000256" key="1">
    <source>
        <dbReference type="SAM" id="MobiDB-lite"/>
    </source>
</evidence>
<dbReference type="RefSeq" id="WP_189218900.1">
    <property type="nucleotide sequence ID" value="NZ_BMQK01000012.1"/>
</dbReference>
<organism evidence="2 3">
    <name type="scientific">Streptomyces ruber</name>
    <dbReference type="NCBI Taxonomy" id="83378"/>
    <lineage>
        <taxon>Bacteria</taxon>
        <taxon>Bacillati</taxon>
        <taxon>Actinomycetota</taxon>
        <taxon>Actinomycetes</taxon>
        <taxon>Kitasatosporales</taxon>
        <taxon>Streptomycetaceae</taxon>
        <taxon>Streptomyces</taxon>
    </lineage>
</organism>
<comment type="caution">
    <text evidence="2">The sequence shown here is derived from an EMBL/GenBank/DDBJ whole genome shotgun (WGS) entry which is preliminary data.</text>
</comment>
<dbReference type="InterPro" id="IPR010982">
    <property type="entry name" value="Lambda_DNA-bd_dom_sf"/>
</dbReference>
<gene>
    <name evidence="2" type="ORF">GCM10010145_47380</name>
</gene>
<evidence type="ECO:0008006" key="4">
    <source>
        <dbReference type="Google" id="ProtNLM"/>
    </source>
</evidence>
<evidence type="ECO:0000313" key="2">
    <source>
        <dbReference type="EMBL" id="GGQ72307.1"/>
    </source>
</evidence>